<gene>
    <name evidence="1" type="ORF">C725_2903</name>
</gene>
<dbReference type="Proteomes" id="UP000011717">
    <property type="component" value="Unassembled WGS sequence"/>
</dbReference>
<proteinExistence type="predicted"/>
<name>M2TJC9_9SPHN</name>
<dbReference type="AlphaFoldDB" id="M2TJC9"/>
<keyword evidence="2" id="KW-1185">Reference proteome</keyword>
<accession>M2TJC9</accession>
<organism evidence="1 2">
    <name type="scientific">Pacificimonas flava</name>
    <dbReference type="NCBI Taxonomy" id="1234595"/>
    <lineage>
        <taxon>Bacteria</taxon>
        <taxon>Pseudomonadati</taxon>
        <taxon>Pseudomonadota</taxon>
        <taxon>Alphaproteobacteria</taxon>
        <taxon>Sphingomonadales</taxon>
        <taxon>Sphingosinicellaceae</taxon>
        <taxon>Pacificimonas</taxon>
    </lineage>
</organism>
<dbReference type="RefSeq" id="WP_008603867.1">
    <property type="nucleotide sequence ID" value="NZ_AMRV01000017.1"/>
</dbReference>
<comment type="caution">
    <text evidence="1">The sequence shown here is derived from an EMBL/GenBank/DDBJ whole genome shotgun (WGS) entry which is preliminary data.</text>
</comment>
<dbReference type="EMBL" id="AMRV01000017">
    <property type="protein sequence ID" value="EMD81746.1"/>
    <property type="molecule type" value="Genomic_DNA"/>
</dbReference>
<sequence length="137" mass="14893">MLKADTMTRPPQGWTTLPPESRALLWATRHMVMCWPGCPSVTAALIEVLGEEAMGGEHLLRCLIVGISRRAHRRIEFGSPACRQVLPDEELLLEAIGLDGAEPAPDALRLLTGCGKAPALAPLTAELRRVFAQAHRP</sequence>
<protein>
    <submittedName>
        <fullName evidence="1">Uncharacterized protein</fullName>
    </submittedName>
</protein>
<dbReference type="OrthoDB" id="7596697at2"/>
<evidence type="ECO:0000313" key="1">
    <source>
        <dbReference type="EMBL" id="EMD81746.1"/>
    </source>
</evidence>
<evidence type="ECO:0000313" key="2">
    <source>
        <dbReference type="Proteomes" id="UP000011717"/>
    </source>
</evidence>
<reference evidence="1 2" key="1">
    <citation type="journal article" date="2013" name="Genome Announc.">
        <title>Draft Genome Sequence of Strain JLT2015T, Belonging to the Family Sphingomonadaceae of the Alphaproteobacteria.</title>
        <authorList>
            <person name="Tang K."/>
            <person name="Liu K."/>
            <person name="Li S."/>
            <person name="Jiao N."/>
        </authorList>
    </citation>
    <scope>NUCLEOTIDE SEQUENCE [LARGE SCALE GENOMIC DNA]</scope>
    <source>
        <strain evidence="1 2">JLT2015</strain>
    </source>
</reference>